<proteinExistence type="predicted"/>
<dbReference type="GeneID" id="117574709"/>
<sequence>MCLYLSKLFGCNQQKCDLTSRLNIYPTVVILSGNIHHEILKQFIAILSKGIMSSCFNLALILTTLCVTQLQSAPLDVSVVGIDRIVLPKGLPGFRYALVDSEELQQLQTKLDEAEVKVVLMELLQFNMMRIMLVLDIVILICLYFYAKGTHEENCYCEVKANTFVKI</sequence>
<keyword evidence="2" id="KW-0812">Transmembrane</keyword>
<keyword evidence="3" id="KW-1185">Reference proteome</keyword>
<dbReference type="AlphaFoldDB" id="A0A6P8XNB4"/>
<dbReference type="OrthoDB" id="10441816at2759"/>
<keyword evidence="2" id="KW-1133">Transmembrane helix</keyword>
<dbReference type="RefSeq" id="XP_034114514.1">
    <property type="nucleotide sequence ID" value="XM_034258623.2"/>
</dbReference>
<evidence type="ECO:0000256" key="2">
    <source>
        <dbReference type="SAM" id="Phobius"/>
    </source>
</evidence>
<gene>
    <name evidence="4" type="primary">LOC117574709</name>
</gene>
<name>A0A6P8XNB4_DROAB</name>
<evidence type="ECO:0000256" key="1">
    <source>
        <dbReference type="SAM" id="Coils"/>
    </source>
</evidence>
<reference evidence="4" key="1">
    <citation type="submission" date="2025-08" db="UniProtKB">
        <authorList>
            <consortium name="RefSeq"/>
        </authorList>
    </citation>
    <scope>IDENTIFICATION</scope>
    <source>
        <strain evidence="4">15112-1751.03</strain>
        <tissue evidence="4">Whole Adult</tissue>
    </source>
</reference>
<feature type="coiled-coil region" evidence="1">
    <location>
        <begin position="97"/>
        <end position="124"/>
    </location>
</feature>
<protein>
    <submittedName>
        <fullName evidence="4">Uncharacterized protein LOC117574709 isoform X1</fullName>
    </submittedName>
</protein>
<keyword evidence="1" id="KW-0175">Coiled coil</keyword>
<feature type="transmembrane region" description="Helical" evidence="2">
    <location>
        <begin position="131"/>
        <end position="147"/>
    </location>
</feature>
<dbReference type="Proteomes" id="UP000515160">
    <property type="component" value="Chromosome 2R"/>
</dbReference>
<evidence type="ECO:0000313" key="4">
    <source>
        <dbReference type="RefSeq" id="XP_034114514.1"/>
    </source>
</evidence>
<accession>A0A6P8XNB4</accession>
<evidence type="ECO:0000313" key="3">
    <source>
        <dbReference type="Proteomes" id="UP000515160"/>
    </source>
</evidence>
<keyword evidence="2" id="KW-0472">Membrane</keyword>
<organism evidence="3 4">
    <name type="scientific">Drosophila albomicans</name>
    <name type="common">Fruit fly</name>
    <dbReference type="NCBI Taxonomy" id="7291"/>
    <lineage>
        <taxon>Eukaryota</taxon>
        <taxon>Metazoa</taxon>
        <taxon>Ecdysozoa</taxon>
        <taxon>Arthropoda</taxon>
        <taxon>Hexapoda</taxon>
        <taxon>Insecta</taxon>
        <taxon>Pterygota</taxon>
        <taxon>Neoptera</taxon>
        <taxon>Endopterygota</taxon>
        <taxon>Diptera</taxon>
        <taxon>Brachycera</taxon>
        <taxon>Muscomorpha</taxon>
        <taxon>Ephydroidea</taxon>
        <taxon>Drosophilidae</taxon>
        <taxon>Drosophila</taxon>
    </lineage>
</organism>